<gene>
    <name evidence="5" type="ORF">LTR84_005517</name>
</gene>
<accession>A0AAV9N695</accession>
<dbReference type="InterPro" id="IPR057596">
    <property type="entry name" value="RDRP_core"/>
</dbReference>
<organism evidence="5 6">
    <name type="scientific">Exophiala bonariae</name>
    <dbReference type="NCBI Taxonomy" id="1690606"/>
    <lineage>
        <taxon>Eukaryota</taxon>
        <taxon>Fungi</taxon>
        <taxon>Dikarya</taxon>
        <taxon>Ascomycota</taxon>
        <taxon>Pezizomycotina</taxon>
        <taxon>Eurotiomycetes</taxon>
        <taxon>Chaetothyriomycetidae</taxon>
        <taxon>Chaetothyriales</taxon>
        <taxon>Herpotrichiellaceae</taxon>
        <taxon>Exophiala</taxon>
    </lineage>
</organism>
<keyword evidence="1" id="KW-0548">Nucleotidyltransferase</keyword>
<dbReference type="Pfam" id="PF25358">
    <property type="entry name" value="PH_fung_RdRP"/>
    <property type="match status" value="1"/>
</dbReference>
<sequence>MEVFVRGVPERATENQLQKSFRTVLTPLGILDWNCQKRTGNNYCFVLFLNIQDAQKFLELHGQVKSAGLGRDFLPPGRTNVMFNGIALSCARSRRTPDQWALKNLQMEAKAREKKPAKPTQEKPTPAIAQGSDSELPIHSISCGLWKYTVKTSEPLFMTYRKWKITGTIKFTSKKIIIKTDRSQRIDIMSPNVWETIVSGLPNPGITVTCTDTPMFFRTGPDLQKTTAASTDLSQLLQSMNLSNRPSSVNRFRIPSLDTEHASIVGSCLVYHVGLPQISTKSQTQALERMHLRPPLIRPNILTQVAPKSFKTEFAPLLNALKDPVLPFPIKFQLQRLSTVGSLPPDTVLALLPIIKSLLSRCNLRTTVEIIRSLFRQLPYRSLEADPAVFAVESLKSRLREHYERVKTGEIDHSQRLDSDNIAYIHKVSITPSRLYLSSGPEPENNNRVLRKYPDHHDYFIRVQFCEEDGQQLRYSAQVSNDEIFRGRFTKLLNEGFNLAGRHFSFLGFSHSSLRAQSCWFMAPFVHEGRLLLDRMLIQGLGDFSRIRCPAKCAARIGQAFSETPTAITIPPGVAREIPDVERNGRVFSDGVGTVSRGVLEKIWAHLPTTRNGRPLLFQIRYGGAKGMIALDSRLAGDALRFRRSMMKFPGSDSLDFEICNNAFRALPYYLNQQSIKILEDMGVDDEFFFFHQNREVRRLRSTTSSASSASKFLKRHSIGNRISLPWLIRKLEVLGLSFRDDPFLKNIVEIAVLLELRSLKYKSRIPVEDGYTLHGIMDETGFLKEGEIFCTVEEAGKDRVVVQRNVVVTRSPALHPGDIQLANAVHPPYGSPLLDLRNCVCFSQHGERDLPSMLSGGDLDGDLYQVLFDSRAKPKRKFTPADYSRPPPIDLQREVTREDMTDFFITFMATDQLGRIANNHKIIADQRADGTMNPDCLTLAEMHSTAVDFSKSGIPVDLSKMPRFSSCRPDFMAFGPHITVTKGKPLAFSVSEDAEPDDEDDKPIPRYYESDKILGKLYRAIDEHEIFTDVQQSNTPPKVTKSVLGGILEYIKQNCELSFVESYMNRARGIRAEYEECVRNVSWEYSPDWTKALSEQEVFIGNILGKTGAQTKRQHDLAVSMSERFDADLAYIVSLIAHNDDEEEDEDHLGGLALSVGCFLASIEDLPFDLANTQKTDGLVSFRYVAAALCLKEIEYVQKQTFLELGKRAYA</sequence>
<comment type="catalytic activity">
    <reaction evidence="1">
        <text>RNA(n) + a ribonucleoside 5'-triphosphate = RNA(n+1) + diphosphate</text>
        <dbReference type="Rhea" id="RHEA:21248"/>
        <dbReference type="Rhea" id="RHEA-COMP:14527"/>
        <dbReference type="Rhea" id="RHEA-COMP:17342"/>
        <dbReference type="ChEBI" id="CHEBI:33019"/>
        <dbReference type="ChEBI" id="CHEBI:61557"/>
        <dbReference type="ChEBI" id="CHEBI:140395"/>
        <dbReference type="EC" id="2.7.7.48"/>
    </reaction>
</comment>
<evidence type="ECO:0000256" key="2">
    <source>
        <dbReference type="SAM" id="MobiDB-lite"/>
    </source>
</evidence>
<comment type="similarity">
    <text evidence="1">Belongs to the RdRP family.</text>
</comment>
<proteinExistence type="inferred from homology"/>
<dbReference type="PANTHER" id="PTHR23079:SF17">
    <property type="entry name" value="RNA-DEPENDENT RNA POLYMERASE"/>
    <property type="match status" value="1"/>
</dbReference>
<dbReference type="PANTHER" id="PTHR23079">
    <property type="entry name" value="RNA-DEPENDENT RNA POLYMERASE"/>
    <property type="match status" value="1"/>
</dbReference>
<dbReference type="Proteomes" id="UP001358417">
    <property type="component" value="Unassembled WGS sequence"/>
</dbReference>
<dbReference type="GO" id="GO:0003968">
    <property type="term" value="F:RNA-directed RNA polymerase activity"/>
    <property type="evidence" value="ECO:0007669"/>
    <property type="project" value="UniProtKB-KW"/>
</dbReference>
<comment type="caution">
    <text evidence="5">The sequence shown here is derived from an EMBL/GenBank/DDBJ whole genome shotgun (WGS) entry which is preliminary data.</text>
</comment>
<keyword evidence="1" id="KW-0696">RNA-directed RNA polymerase</keyword>
<dbReference type="InterPro" id="IPR035979">
    <property type="entry name" value="RBD_domain_sf"/>
</dbReference>
<dbReference type="Gene3D" id="3.30.70.330">
    <property type="match status" value="1"/>
</dbReference>
<evidence type="ECO:0000313" key="5">
    <source>
        <dbReference type="EMBL" id="KAK5049094.1"/>
    </source>
</evidence>
<dbReference type="InterPro" id="IPR012677">
    <property type="entry name" value="Nucleotide-bd_a/b_plait_sf"/>
</dbReference>
<evidence type="ECO:0000259" key="3">
    <source>
        <dbReference type="Pfam" id="PF05183"/>
    </source>
</evidence>
<feature type="domain" description="RdRP-like PH" evidence="4">
    <location>
        <begin position="135"/>
        <end position="299"/>
    </location>
</feature>
<evidence type="ECO:0000313" key="6">
    <source>
        <dbReference type="Proteomes" id="UP001358417"/>
    </source>
</evidence>
<dbReference type="GO" id="GO:0030422">
    <property type="term" value="P:siRNA processing"/>
    <property type="evidence" value="ECO:0007669"/>
    <property type="project" value="TreeGrafter"/>
</dbReference>
<evidence type="ECO:0000256" key="1">
    <source>
        <dbReference type="RuleBase" id="RU363098"/>
    </source>
</evidence>
<dbReference type="EC" id="2.7.7.48" evidence="1"/>
<dbReference type="SUPFAM" id="SSF54928">
    <property type="entry name" value="RNA-binding domain, RBD"/>
    <property type="match status" value="1"/>
</dbReference>
<dbReference type="AlphaFoldDB" id="A0AAV9N695"/>
<dbReference type="GeneID" id="89973694"/>
<feature type="domain" description="RDRP core" evidence="3">
    <location>
        <begin position="430"/>
        <end position="1022"/>
    </location>
</feature>
<dbReference type="InterPro" id="IPR007855">
    <property type="entry name" value="RDRP"/>
</dbReference>
<dbReference type="GO" id="GO:0031380">
    <property type="term" value="C:nuclear RNA-directed RNA polymerase complex"/>
    <property type="evidence" value="ECO:0007669"/>
    <property type="project" value="TreeGrafter"/>
</dbReference>
<dbReference type="CDD" id="cd00590">
    <property type="entry name" value="RRM_SF"/>
    <property type="match status" value="1"/>
</dbReference>
<feature type="region of interest" description="Disordered" evidence="2">
    <location>
        <begin position="108"/>
        <end position="131"/>
    </location>
</feature>
<keyword evidence="1" id="KW-0694">RNA-binding</keyword>
<dbReference type="InterPro" id="IPR057503">
    <property type="entry name" value="PH_RdRP"/>
</dbReference>
<dbReference type="EMBL" id="JAVRRD010000020">
    <property type="protein sequence ID" value="KAK5049094.1"/>
    <property type="molecule type" value="Genomic_DNA"/>
</dbReference>
<dbReference type="GO" id="GO:0003723">
    <property type="term" value="F:RNA binding"/>
    <property type="evidence" value="ECO:0007669"/>
    <property type="project" value="UniProtKB-KW"/>
</dbReference>
<keyword evidence="6" id="KW-1185">Reference proteome</keyword>
<dbReference type="RefSeq" id="XP_064704299.1">
    <property type="nucleotide sequence ID" value="XM_064849085.1"/>
</dbReference>
<keyword evidence="1" id="KW-0808">Transferase</keyword>
<protein>
    <recommendedName>
        <fullName evidence="1">RNA-dependent RNA polymerase</fullName>
        <ecNumber evidence="1">2.7.7.48</ecNumber>
    </recommendedName>
</protein>
<dbReference type="Pfam" id="PF05183">
    <property type="entry name" value="RdRP"/>
    <property type="match status" value="1"/>
</dbReference>
<reference evidence="5 6" key="1">
    <citation type="submission" date="2023-08" db="EMBL/GenBank/DDBJ databases">
        <title>Black Yeasts Isolated from many extreme environments.</title>
        <authorList>
            <person name="Coleine C."/>
            <person name="Stajich J.E."/>
            <person name="Selbmann L."/>
        </authorList>
    </citation>
    <scope>NUCLEOTIDE SEQUENCE [LARGE SCALE GENOMIC DNA]</scope>
    <source>
        <strain evidence="5 6">CCFEE 5792</strain>
    </source>
</reference>
<evidence type="ECO:0000259" key="4">
    <source>
        <dbReference type="Pfam" id="PF25358"/>
    </source>
</evidence>
<name>A0AAV9N695_9EURO</name>